<evidence type="ECO:0000256" key="6">
    <source>
        <dbReference type="ARBA" id="ARBA00022989"/>
    </source>
</evidence>
<dbReference type="PANTHER" id="PTHR48022">
    <property type="entry name" value="PLASTIDIC GLUCOSE TRANSPORTER 4"/>
    <property type="match status" value="1"/>
</dbReference>
<feature type="transmembrane region" description="Helical" evidence="11">
    <location>
        <begin position="186"/>
        <end position="207"/>
    </location>
</feature>
<feature type="transmembrane region" description="Helical" evidence="11">
    <location>
        <begin position="154"/>
        <end position="174"/>
    </location>
</feature>
<protein>
    <submittedName>
        <fullName evidence="13">Putative HXT5-hexose transporter</fullName>
    </submittedName>
</protein>
<feature type="transmembrane region" description="Helical" evidence="11">
    <location>
        <begin position="68"/>
        <end position="87"/>
    </location>
</feature>
<organism evidence="13 14">
    <name type="scientific">Pseudomicrostroma glucosiphilum</name>
    <dbReference type="NCBI Taxonomy" id="1684307"/>
    <lineage>
        <taxon>Eukaryota</taxon>
        <taxon>Fungi</taxon>
        <taxon>Dikarya</taxon>
        <taxon>Basidiomycota</taxon>
        <taxon>Ustilaginomycotina</taxon>
        <taxon>Exobasidiomycetes</taxon>
        <taxon>Microstromatales</taxon>
        <taxon>Microstromatales incertae sedis</taxon>
        <taxon>Pseudomicrostroma</taxon>
    </lineage>
</organism>
<keyword evidence="6 11" id="KW-1133">Transmembrane helix</keyword>
<feature type="transmembrane region" description="Helical" evidence="11">
    <location>
        <begin position="376"/>
        <end position="399"/>
    </location>
</feature>
<dbReference type="Gene3D" id="1.20.1250.20">
    <property type="entry name" value="MFS general substrate transporter like domains"/>
    <property type="match status" value="1"/>
</dbReference>
<dbReference type="PROSITE" id="PS50850">
    <property type="entry name" value="MFS"/>
    <property type="match status" value="1"/>
</dbReference>
<evidence type="ECO:0000256" key="3">
    <source>
        <dbReference type="ARBA" id="ARBA00022448"/>
    </source>
</evidence>
<dbReference type="InterPro" id="IPR005828">
    <property type="entry name" value="MFS_sugar_transport-like"/>
</dbReference>
<sequence>MVLQVHGSPIGVTSIVIAGLASMGGFLFGYDTGQIACMIIMPDFQRRFATGPIGSDGLPAWNSWIEGLITSFLSIGTAIGVLCGAPLADGLGRRHAMSVEVGVFLVGVIIQVTAFTAWYQVAIGRLVTGLAIGALSAAVPLYQSETVPRQVRAALVATYQLFITFGILVAYLIGIGTDQISNSASWRLLIALSIPFALLLGIGIQFCPESPRWLAARGRNDEAYKSLANVRGCTVEESNPWVEQEYADILALVESDKKLEPAGWAACFRPQRRTLYRTLLGITLQAGQQFTGANYFFYYGSTIFTGAGLSNAFYTQAILGAVNFVCTFGGLYILETYGRRLPLIYGAAGMSVWLCVFATAGVAGNANTKPIADLQIVSACFFLLFYATTWAPGIWLFVGESFSYRTRAKQASLATLANWVSNFLISYFSPAIASAIDFGYGYVFMGCNIANCIIAYCFVYETESLTLEAVDQLYNAGIPAWRSRKWVPEGYESRDQVKAQDSMDDNATHIDDPSPQWKSKPDPLTGEETDKARKNPGVKGMTQTA</sequence>
<proteinExistence type="inferred from homology"/>
<dbReference type="Pfam" id="PF00083">
    <property type="entry name" value="Sugar_tr"/>
    <property type="match status" value="1"/>
</dbReference>
<evidence type="ECO:0000313" key="13">
    <source>
        <dbReference type="EMBL" id="PWN19964.1"/>
    </source>
</evidence>
<evidence type="ECO:0000256" key="10">
    <source>
        <dbReference type="SAM" id="MobiDB-lite"/>
    </source>
</evidence>
<dbReference type="RefSeq" id="XP_025347124.1">
    <property type="nucleotide sequence ID" value="XM_025489773.1"/>
</dbReference>
<evidence type="ECO:0000259" key="12">
    <source>
        <dbReference type="PROSITE" id="PS50850"/>
    </source>
</evidence>
<keyword evidence="3 9" id="KW-0813">Transport</keyword>
<evidence type="ECO:0000256" key="11">
    <source>
        <dbReference type="SAM" id="Phobius"/>
    </source>
</evidence>
<feature type="region of interest" description="Disordered" evidence="10">
    <location>
        <begin position="494"/>
        <end position="545"/>
    </location>
</feature>
<feature type="transmembrane region" description="Helical" evidence="11">
    <location>
        <begin position="12"/>
        <end position="30"/>
    </location>
</feature>
<evidence type="ECO:0000256" key="7">
    <source>
        <dbReference type="ARBA" id="ARBA00023136"/>
    </source>
</evidence>
<dbReference type="OrthoDB" id="5141738at2759"/>
<comment type="catalytic activity">
    <reaction evidence="8">
        <text>myo-inositol(out) + H(+)(out) = myo-inositol(in) + H(+)(in)</text>
        <dbReference type="Rhea" id="RHEA:60364"/>
        <dbReference type="ChEBI" id="CHEBI:15378"/>
        <dbReference type="ChEBI" id="CHEBI:17268"/>
    </reaction>
</comment>
<dbReference type="NCBIfam" id="TIGR00879">
    <property type="entry name" value="SP"/>
    <property type="match status" value="1"/>
</dbReference>
<comment type="similarity">
    <text evidence="2 9">Belongs to the major facilitator superfamily. Sugar transporter (TC 2.A.1.1) family.</text>
</comment>
<feature type="transmembrane region" description="Helical" evidence="11">
    <location>
        <begin position="99"/>
        <end position="119"/>
    </location>
</feature>
<dbReference type="InterPro" id="IPR050360">
    <property type="entry name" value="MFS_Sugar_Transporters"/>
</dbReference>
<keyword evidence="14" id="KW-1185">Reference proteome</keyword>
<dbReference type="PRINTS" id="PR00171">
    <property type="entry name" value="SUGRTRNSPORT"/>
</dbReference>
<dbReference type="STRING" id="1684307.A0A316U552"/>
<dbReference type="InterPro" id="IPR005829">
    <property type="entry name" value="Sugar_transporter_CS"/>
</dbReference>
<dbReference type="EMBL" id="KZ819329">
    <property type="protein sequence ID" value="PWN19964.1"/>
    <property type="molecule type" value="Genomic_DNA"/>
</dbReference>
<feature type="transmembrane region" description="Helical" evidence="11">
    <location>
        <begin position="312"/>
        <end position="334"/>
    </location>
</feature>
<dbReference type="Proteomes" id="UP000245942">
    <property type="component" value="Unassembled WGS sequence"/>
</dbReference>
<feature type="transmembrane region" description="Helical" evidence="11">
    <location>
        <begin position="125"/>
        <end position="142"/>
    </location>
</feature>
<evidence type="ECO:0000256" key="4">
    <source>
        <dbReference type="ARBA" id="ARBA00022597"/>
    </source>
</evidence>
<evidence type="ECO:0000256" key="9">
    <source>
        <dbReference type="RuleBase" id="RU003346"/>
    </source>
</evidence>
<gene>
    <name evidence="13" type="ORF">BCV69DRAFT_214290</name>
</gene>
<dbReference type="InterPro" id="IPR003663">
    <property type="entry name" value="Sugar/inositol_transpt"/>
</dbReference>
<dbReference type="GO" id="GO:0005886">
    <property type="term" value="C:plasma membrane"/>
    <property type="evidence" value="ECO:0007669"/>
    <property type="project" value="TreeGrafter"/>
</dbReference>
<feature type="transmembrane region" description="Helical" evidence="11">
    <location>
        <begin position="439"/>
        <end position="459"/>
    </location>
</feature>
<accession>A0A316U552</accession>
<evidence type="ECO:0000313" key="14">
    <source>
        <dbReference type="Proteomes" id="UP000245942"/>
    </source>
</evidence>
<name>A0A316U552_9BASI</name>
<dbReference type="GeneID" id="37011507"/>
<dbReference type="GO" id="GO:0005351">
    <property type="term" value="F:carbohydrate:proton symporter activity"/>
    <property type="evidence" value="ECO:0007669"/>
    <property type="project" value="TreeGrafter"/>
</dbReference>
<evidence type="ECO:0000256" key="1">
    <source>
        <dbReference type="ARBA" id="ARBA00004141"/>
    </source>
</evidence>
<dbReference type="InterPro" id="IPR036259">
    <property type="entry name" value="MFS_trans_sf"/>
</dbReference>
<evidence type="ECO:0000256" key="5">
    <source>
        <dbReference type="ARBA" id="ARBA00022692"/>
    </source>
</evidence>
<evidence type="ECO:0000256" key="8">
    <source>
        <dbReference type="ARBA" id="ARBA00049119"/>
    </source>
</evidence>
<feature type="transmembrane region" description="Helical" evidence="11">
    <location>
        <begin position="343"/>
        <end position="364"/>
    </location>
</feature>
<dbReference type="InterPro" id="IPR020846">
    <property type="entry name" value="MFS_dom"/>
</dbReference>
<feature type="transmembrane region" description="Helical" evidence="11">
    <location>
        <begin position="411"/>
        <end position="433"/>
    </location>
</feature>
<feature type="transmembrane region" description="Helical" evidence="11">
    <location>
        <begin position="279"/>
        <end position="300"/>
    </location>
</feature>
<dbReference type="SUPFAM" id="SSF103473">
    <property type="entry name" value="MFS general substrate transporter"/>
    <property type="match status" value="1"/>
</dbReference>
<keyword evidence="5 11" id="KW-0812">Transmembrane</keyword>
<dbReference type="PANTHER" id="PTHR48022:SF75">
    <property type="entry name" value="GALACTOSE TRANSPORTER-RELATED"/>
    <property type="match status" value="1"/>
</dbReference>
<dbReference type="AlphaFoldDB" id="A0A316U552"/>
<dbReference type="PROSITE" id="PS00217">
    <property type="entry name" value="SUGAR_TRANSPORT_2"/>
    <property type="match status" value="1"/>
</dbReference>
<keyword evidence="4" id="KW-0762">Sugar transport</keyword>
<reference evidence="13 14" key="1">
    <citation type="journal article" date="2018" name="Mol. Biol. Evol.">
        <title>Broad Genomic Sampling Reveals a Smut Pathogenic Ancestry of the Fungal Clade Ustilaginomycotina.</title>
        <authorList>
            <person name="Kijpornyongpan T."/>
            <person name="Mondo S.J."/>
            <person name="Barry K."/>
            <person name="Sandor L."/>
            <person name="Lee J."/>
            <person name="Lipzen A."/>
            <person name="Pangilinan J."/>
            <person name="LaButti K."/>
            <person name="Hainaut M."/>
            <person name="Henrissat B."/>
            <person name="Grigoriev I.V."/>
            <person name="Spatafora J.W."/>
            <person name="Aime M.C."/>
        </authorList>
    </citation>
    <scope>NUCLEOTIDE SEQUENCE [LARGE SCALE GENOMIC DNA]</scope>
    <source>
        <strain evidence="13 14">MCA 4718</strain>
    </source>
</reference>
<keyword evidence="7 11" id="KW-0472">Membrane</keyword>
<feature type="domain" description="Major facilitator superfamily (MFS) profile" evidence="12">
    <location>
        <begin position="17"/>
        <end position="463"/>
    </location>
</feature>
<evidence type="ECO:0000256" key="2">
    <source>
        <dbReference type="ARBA" id="ARBA00010992"/>
    </source>
</evidence>
<dbReference type="CDD" id="cd17356">
    <property type="entry name" value="MFS_HXT"/>
    <property type="match status" value="1"/>
</dbReference>
<comment type="subcellular location">
    <subcellularLocation>
        <location evidence="1">Membrane</location>
        <topology evidence="1">Multi-pass membrane protein</topology>
    </subcellularLocation>
</comment>